<dbReference type="InterPro" id="IPR004860">
    <property type="entry name" value="LAGLIDADG_dom"/>
</dbReference>
<dbReference type="PANTHER" id="PTHR36181:SF4">
    <property type="entry name" value="LAGLIDADG ENDONUCLEASE"/>
    <property type="match status" value="1"/>
</dbReference>
<dbReference type="Pfam" id="PF00961">
    <property type="entry name" value="LAGLIDADG_1"/>
    <property type="match status" value="1"/>
</dbReference>
<feature type="domain" description="Homing endonuclease LAGLIDADG" evidence="1">
    <location>
        <begin position="16"/>
        <end position="107"/>
    </location>
</feature>
<evidence type="ECO:0000259" key="1">
    <source>
        <dbReference type="Pfam" id="PF00961"/>
    </source>
</evidence>
<dbReference type="AlphaFoldDB" id="A0A0G0SG19"/>
<protein>
    <submittedName>
        <fullName evidence="2">LAGLIDADG homing endonuclease</fullName>
    </submittedName>
</protein>
<dbReference type="Gene3D" id="3.10.28.10">
    <property type="entry name" value="Homing endonucleases"/>
    <property type="match status" value="1"/>
</dbReference>
<accession>A0A0G0SG19</accession>
<proteinExistence type="predicted"/>
<dbReference type="InterPro" id="IPR051289">
    <property type="entry name" value="LAGLIDADG_Endonuclease"/>
</dbReference>
<name>A0A0G0SG19_9BACT</name>
<reference evidence="2 3" key="1">
    <citation type="journal article" date="2015" name="Nature">
        <title>rRNA introns, odd ribosomes, and small enigmatic genomes across a large radiation of phyla.</title>
        <authorList>
            <person name="Brown C.T."/>
            <person name="Hug L.A."/>
            <person name="Thomas B.C."/>
            <person name="Sharon I."/>
            <person name="Castelle C.J."/>
            <person name="Singh A."/>
            <person name="Wilkins M.J."/>
            <person name="Williams K.H."/>
            <person name="Banfield J.F."/>
        </authorList>
    </citation>
    <scope>NUCLEOTIDE SEQUENCE [LARGE SCALE GENOMIC DNA]</scope>
</reference>
<comment type="caution">
    <text evidence="2">The sequence shown here is derived from an EMBL/GenBank/DDBJ whole genome shotgun (WGS) entry which is preliminary data.</text>
</comment>
<keyword evidence="2" id="KW-0378">Hydrolase</keyword>
<dbReference type="GO" id="GO:0004519">
    <property type="term" value="F:endonuclease activity"/>
    <property type="evidence" value="ECO:0007669"/>
    <property type="project" value="UniProtKB-KW"/>
</dbReference>
<dbReference type="PANTHER" id="PTHR36181">
    <property type="entry name" value="INTRON-ENCODED ENDONUCLEASE AI3-RELATED"/>
    <property type="match status" value="1"/>
</dbReference>
<gene>
    <name evidence="2" type="ORF">UU02_C0061G0003</name>
</gene>
<dbReference type="SUPFAM" id="SSF55608">
    <property type="entry name" value="Homing endonucleases"/>
    <property type="match status" value="1"/>
</dbReference>
<evidence type="ECO:0000313" key="3">
    <source>
        <dbReference type="Proteomes" id="UP000034293"/>
    </source>
</evidence>
<evidence type="ECO:0000313" key="2">
    <source>
        <dbReference type="EMBL" id="KKR61351.1"/>
    </source>
</evidence>
<keyword evidence="2" id="KW-0255">Endonuclease</keyword>
<keyword evidence="2" id="KW-0540">Nuclease</keyword>
<dbReference type="Proteomes" id="UP000034293">
    <property type="component" value="Unassembled WGS sequence"/>
</dbReference>
<sequence>MGSRLSVTKQNVFAYIAGFLDADGYITIKIEKSKTNRLGERGRVRVGFAQNKSRIFVLDKLCKFIKSGVVSEYNHNNMAEYVVNDQKVIFELLTKLKPFVIVKKKQLRLALEFLLLKEFGYSIKSLRKMKNLEVKMSKFNSYPKMSDPVTTEA</sequence>
<organism evidence="2 3">
    <name type="scientific">Candidatus Woesebacteria bacterium GW2011_GWA1_40_43</name>
    <dbReference type="NCBI Taxonomy" id="1618553"/>
    <lineage>
        <taxon>Bacteria</taxon>
        <taxon>Candidatus Woeseibacteriota</taxon>
    </lineage>
</organism>
<dbReference type="InterPro" id="IPR027434">
    <property type="entry name" value="Homing_endonucl"/>
</dbReference>
<dbReference type="EMBL" id="LBZA01000061">
    <property type="protein sequence ID" value="KKR61351.1"/>
    <property type="molecule type" value="Genomic_DNA"/>
</dbReference>